<keyword evidence="1" id="KW-0472">Membrane</keyword>
<keyword evidence="1" id="KW-1133">Transmembrane helix</keyword>
<keyword evidence="1" id="KW-0812">Transmembrane</keyword>
<dbReference type="InterPro" id="IPR050879">
    <property type="entry name" value="Acyltransferase_3"/>
</dbReference>
<organism evidence="3 4">
    <name type="scientific">Novosphingobium rhizovicinum</name>
    <dbReference type="NCBI Taxonomy" id="3228928"/>
    <lineage>
        <taxon>Bacteria</taxon>
        <taxon>Pseudomonadati</taxon>
        <taxon>Pseudomonadota</taxon>
        <taxon>Alphaproteobacteria</taxon>
        <taxon>Sphingomonadales</taxon>
        <taxon>Sphingomonadaceae</taxon>
        <taxon>Novosphingobium</taxon>
    </lineage>
</organism>
<keyword evidence="3" id="KW-0808">Transferase</keyword>
<name>A0ABV3R7B9_9SPHN</name>
<dbReference type="InterPro" id="IPR002656">
    <property type="entry name" value="Acyl_transf_3_dom"/>
</dbReference>
<keyword evidence="3" id="KW-0012">Acyltransferase</keyword>
<feature type="domain" description="Acyltransferase 3" evidence="2">
    <location>
        <begin position="33"/>
        <end position="336"/>
    </location>
</feature>
<feature type="transmembrane region" description="Helical" evidence="1">
    <location>
        <begin position="161"/>
        <end position="179"/>
    </location>
</feature>
<evidence type="ECO:0000259" key="2">
    <source>
        <dbReference type="Pfam" id="PF01757"/>
    </source>
</evidence>
<feature type="transmembrane region" description="Helical" evidence="1">
    <location>
        <begin position="295"/>
        <end position="313"/>
    </location>
</feature>
<dbReference type="EC" id="2.3.-.-" evidence="3"/>
<feature type="transmembrane region" description="Helical" evidence="1">
    <location>
        <begin position="51"/>
        <end position="73"/>
    </location>
</feature>
<feature type="transmembrane region" description="Helical" evidence="1">
    <location>
        <begin position="319"/>
        <end position="339"/>
    </location>
</feature>
<keyword evidence="4" id="KW-1185">Reference proteome</keyword>
<evidence type="ECO:0000313" key="4">
    <source>
        <dbReference type="Proteomes" id="UP001556118"/>
    </source>
</evidence>
<comment type="caution">
    <text evidence="3">The sequence shown here is derived from an EMBL/GenBank/DDBJ whole genome shotgun (WGS) entry which is preliminary data.</text>
</comment>
<dbReference type="PANTHER" id="PTHR23028">
    <property type="entry name" value="ACETYLTRANSFERASE"/>
    <property type="match status" value="1"/>
</dbReference>
<reference evidence="3 4" key="1">
    <citation type="submission" date="2024-06" db="EMBL/GenBank/DDBJ databases">
        <title>Novosphingobium rhizovicinus M1R2S20.</title>
        <authorList>
            <person name="Sun J.-Q."/>
        </authorList>
    </citation>
    <scope>NUCLEOTIDE SEQUENCE [LARGE SCALE GENOMIC DNA]</scope>
    <source>
        <strain evidence="3 4">M1R2S20</strain>
    </source>
</reference>
<dbReference type="PANTHER" id="PTHR23028:SF53">
    <property type="entry name" value="ACYL_TRANSF_3 DOMAIN-CONTAINING PROTEIN"/>
    <property type="match status" value="1"/>
</dbReference>
<sequence length="371" mass="41799">MPASIPSQHRESDFRRLGNPSRFRSVRKRSSAVVFAHINADGGIALVPEQIGSYGVLLFFILSGFLMGHLYLGQPFEKDRVARYFAARISRILPLYYTVGLASFIYSRFDPNFFYYMTPLDAVRHIFAISNVSVFWTIAPEFQFYFCFPILWWLGSQPRRISLPIGVILGTVTIVLIAFRYQLPGLLVISKLHIFLLGIAIALAAPLTRAKLSESAATIIQLIAVAIMLSLIFPPTADYHQWLYLDGEPDRLARYYYEFPRVLMMGLCVFAFATSDTAFARAVFGNAVGRNLGKLSFSLYLLHTPVIYMAIALDWFSTFGVSLTVALILIISYVISALSHKWFEEPSRRAGTHALLHLFNSARFGERHAAA</sequence>
<protein>
    <submittedName>
        <fullName evidence="3">Acyltransferase family protein</fullName>
        <ecNumber evidence="3">2.3.-.-</ecNumber>
    </submittedName>
</protein>
<feature type="transmembrane region" description="Helical" evidence="1">
    <location>
        <begin position="216"/>
        <end position="233"/>
    </location>
</feature>
<feature type="transmembrane region" description="Helical" evidence="1">
    <location>
        <begin position="85"/>
        <end position="106"/>
    </location>
</feature>
<dbReference type="RefSeq" id="WP_367767722.1">
    <property type="nucleotide sequence ID" value="NZ_JBFNXR010000009.1"/>
</dbReference>
<proteinExistence type="predicted"/>
<dbReference type="Pfam" id="PF01757">
    <property type="entry name" value="Acyl_transf_3"/>
    <property type="match status" value="1"/>
</dbReference>
<evidence type="ECO:0000256" key="1">
    <source>
        <dbReference type="SAM" id="Phobius"/>
    </source>
</evidence>
<evidence type="ECO:0000313" key="3">
    <source>
        <dbReference type="EMBL" id="MEW9853619.1"/>
    </source>
</evidence>
<dbReference type="GO" id="GO:0016746">
    <property type="term" value="F:acyltransferase activity"/>
    <property type="evidence" value="ECO:0007669"/>
    <property type="project" value="UniProtKB-KW"/>
</dbReference>
<gene>
    <name evidence="3" type="ORF">ABUH87_00215</name>
</gene>
<dbReference type="Proteomes" id="UP001556118">
    <property type="component" value="Unassembled WGS sequence"/>
</dbReference>
<feature type="transmembrane region" description="Helical" evidence="1">
    <location>
        <begin position="185"/>
        <end position="204"/>
    </location>
</feature>
<feature type="transmembrane region" description="Helical" evidence="1">
    <location>
        <begin position="262"/>
        <end position="283"/>
    </location>
</feature>
<accession>A0ABV3R7B9</accession>
<dbReference type="EMBL" id="JBFNXR010000009">
    <property type="protein sequence ID" value="MEW9853619.1"/>
    <property type="molecule type" value="Genomic_DNA"/>
</dbReference>
<feature type="transmembrane region" description="Helical" evidence="1">
    <location>
        <begin position="126"/>
        <end position="154"/>
    </location>
</feature>